<evidence type="ECO:0000313" key="1">
    <source>
        <dbReference type="EMBL" id="GBG34462.1"/>
    </source>
</evidence>
<protein>
    <submittedName>
        <fullName evidence="1">Uncharacterized protein</fullName>
    </submittedName>
</protein>
<proteinExistence type="predicted"/>
<comment type="caution">
    <text evidence="1">The sequence shown here is derived from an EMBL/GenBank/DDBJ whole genome shotgun (WGS) entry which is preliminary data.</text>
</comment>
<reference evidence="1 2" key="1">
    <citation type="submission" date="2017-12" db="EMBL/GenBank/DDBJ databases">
        <title>Sequencing, de novo assembly and annotation of complete genome of a new Thraustochytrid species, strain FCC1311.</title>
        <authorList>
            <person name="Sedici K."/>
            <person name="Godart F."/>
            <person name="Aiese Cigliano R."/>
            <person name="Sanseverino W."/>
            <person name="Barakat M."/>
            <person name="Ortet P."/>
            <person name="Marechal E."/>
            <person name="Cagnac O."/>
            <person name="Amato A."/>
        </authorList>
    </citation>
    <scope>NUCLEOTIDE SEQUENCE [LARGE SCALE GENOMIC DNA]</scope>
</reference>
<evidence type="ECO:0000313" key="2">
    <source>
        <dbReference type="Proteomes" id="UP000241890"/>
    </source>
</evidence>
<dbReference type="AlphaFoldDB" id="A0A2R5GUC4"/>
<keyword evidence="2" id="KW-1185">Reference proteome</keyword>
<dbReference type="EMBL" id="BEYU01000196">
    <property type="protein sequence ID" value="GBG34462.1"/>
    <property type="molecule type" value="Genomic_DNA"/>
</dbReference>
<dbReference type="Proteomes" id="UP000241890">
    <property type="component" value="Unassembled WGS sequence"/>
</dbReference>
<gene>
    <name evidence="1" type="ORF">FCC1311_106862</name>
</gene>
<dbReference type="InParanoid" id="A0A2R5GUC4"/>
<accession>A0A2R5GUC4</accession>
<sequence>MTESGQDALIAETTGGISAGASVAVSISKLATKNPDAEVTGEVIGRTKDSPNEECWDVDFHNVAPRTQSIPLGDLILKTSRRLSVGVYDPQGKIWARPRFGYRDMDTFLMHDGADTDHSANGPVPLQIQAATCCASGIIMRVELGTKALNHSSNETFRQTQRLVRPWREKRTLHAQGAVVSLSNATRLWSEDGMYFMGSRPATNAEHIADKDDEGALAICASLEALPLALRGETAMYRTKALLHDVDVLATGWKSPSGKIYSTLSTCGSTAAGKAVAVPASVWTDEKNASDLTEISRDSITAEHLDSIDVMRKHDQVRAEIAAFERAFPIRCWRSRLFGSLLGMNVVDAYRAHQLESAAPSSFDNFVSQLIEALLTGRPEVGEPADVMMDPRETLDKAANAGLVPHDQANAASTHVIKGMTQFNREAKIWKQANPKLRCSECKARNRTAAVKTCNFCLTCSLARKGDAPQWISDHVVRLCKDCIPLHYLDGGGSSTLPP</sequence>
<name>A0A2R5GUC4_9STRA</name>
<organism evidence="1 2">
    <name type="scientific">Hondaea fermentalgiana</name>
    <dbReference type="NCBI Taxonomy" id="2315210"/>
    <lineage>
        <taxon>Eukaryota</taxon>
        <taxon>Sar</taxon>
        <taxon>Stramenopiles</taxon>
        <taxon>Bigyra</taxon>
        <taxon>Labyrinthulomycetes</taxon>
        <taxon>Thraustochytrida</taxon>
        <taxon>Thraustochytriidae</taxon>
        <taxon>Hondaea</taxon>
    </lineage>
</organism>
<dbReference type="OrthoDB" id="88674at2759"/>